<dbReference type="AlphaFoldDB" id="A0A8H4R2D0"/>
<dbReference type="PANTHER" id="PTHR46929:SF3">
    <property type="entry name" value="MYB_SANT-LIKE DOMAIN-CONTAINING PROTEIN"/>
    <property type="match status" value="1"/>
</dbReference>
<name>A0A8H4R2D0_9AGAR</name>
<dbReference type="InterPro" id="IPR024752">
    <property type="entry name" value="Myb/SANT-like_dom"/>
</dbReference>
<keyword evidence="4" id="KW-1185">Reference proteome</keyword>
<evidence type="ECO:0000256" key="1">
    <source>
        <dbReference type="SAM" id="MobiDB-lite"/>
    </source>
</evidence>
<protein>
    <recommendedName>
        <fullName evidence="2">Myb/SANT-like domain-containing protein</fullName>
    </recommendedName>
</protein>
<evidence type="ECO:0000313" key="4">
    <source>
        <dbReference type="Proteomes" id="UP000521872"/>
    </source>
</evidence>
<sequence length="394" mass="42594">MAHRGNSIARRDQYATATSSPLLLRVSHSCHPTIAKTRGGARNTSSQAQPPVEDLALTATTAIPGPTHPAPSEAASWSTSDEKKLIDVLIEHKAAAGDGCSFKAATFTAAEVALAALPLAKGGPKTAASCSNKWNALRRTFRVIQAIKSKSGWSWSDDHGASISPDMEAAWCDFLKVHPAAKPFKNKGWVHLSKMEELMPSTVKGMHVFRPSEGISGMDTGDLTLPSEDEAPSMDAGVADDDVDLDNPCSDDVISSDTILAANQPSTPPRAVRKRERAFTHVSPTDLPSKKGKVSGPDAIKGLTVSITRFGDNICKVLAGNPAEKTPNRHTRAVERAQEETWMTMEDCLTLCNIVEQDIKAADGYLALKFDNEFRRGWIKHKITQYPHLQVKPQ</sequence>
<dbReference type="Pfam" id="PF12776">
    <property type="entry name" value="Myb_DNA-bind_3"/>
    <property type="match status" value="1"/>
</dbReference>
<comment type="caution">
    <text evidence="3">The sequence shown here is derived from an EMBL/GenBank/DDBJ whole genome shotgun (WGS) entry which is preliminary data.</text>
</comment>
<gene>
    <name evidence="3" type="ORF">D9613_012615</name>
</gene>
<organism evidence="3 4">
    <name type="scientific">Agrocybe pediades</name>
    <dbReference type="NCBI Taxonomy" id="84607"/>
    <lineage>
        <taxon>Eukaryota</taxon>
        <taxon>Fungi</taxon>
        <taxon>Dikarya</taxon>
        <taxon>Basidiomycota</taxon>
        <taxon>Agaricomycotina</taxon>
        <taxon>Agaricomycetes</taxon>
        <taxon>Agaricomycetidae</taxon>
        <taxon>Agaricales</taxon>
        <taxon>Agaricineae</taxon>
        <taxon>Strophariaceae</taxon>
        <taxon>Agrocybe</taxon>
    </lineage>
</organism>
<evidence type="ECO:0000313" key="3">
    <source>
        <dbReference type="EMBL" id="KAF4621593.1"/>
    </source>
</evidence>
<accession>A0A8H4R2D0</accession>
<proteinExistence type="predicted"/>
<feature type="region of interest" description="Disordered" evidence="1">
    <location>
        <begin position="261"/>
        <end position="295"/>
    </location>
</feature>
<dbReference type="Proteomes" id="UP000521872">
    <property type="component" value="Unassembled WGS sequence"/>
</dbReference>
<feature type="domain" description="Myb/SANT-like" evidence="2">
    <location>
        <begin position="76"/>
        <end position="159"/>
    </location>
</feature>
<dbReference type="PANTHER" id="PTHR46929">
    <property type="entry name" value="EXPRESSED PROTEIN"/>
    <property type="match status" value="1"/>
</dbReference>
<reference evidence="3 4" key="1">
    <citation type="submission" date="2019-12" db="EMBL/GenBank/DDBJ databases">
        <authorList>
            <person name="Floudas D."/>
            <person name="Bentzer J."/>
            <person name="Ahren D."/>
            <person name="Johansson T."/>
            <person name="Persson P."/>
            <person name="Tunlid A."/>
        </authorList>
    </citation>
    <scope>NUCLEOTIDE SEQUENCE [LARGE SCALE GENOMIC DNA]</scope>
    <source>
        <strain evidence="3 4">CBS 102.39</strain>
    </source>
</reference>
<evidence type="ECO:0000259" key="2">
    <source>
        <dbReference type="Pfam" id="PF12776"/>
    </source>
</evidence>
<dbReference type="EMBL" id="JAACJL010000006">
    <property type="protein sequence ID" value="KAF4621593.1"/>
    <property type="molecule type" value="Genomic_DNA"/>
</dbReference>